<feature type="transmembrane region" description="Helical" evidence="2">
    <location>
        <begin position="20"/>
        <end position="44"/>
    </location>
</feature>
<dbReference type="Proteomes" id="UP001218188">
    <property type="component" value="Unassembled WGS sequence"/>
</dbReference>
<feature type="transmembrane region" description="Helical" evidence="2">
    <location>
        <begin position="64"/>
        <end position="83"/>
    </location>
</feature>
<keyword evidence="5" id="KW-1185">Reference proteome</keyword>
<proteinExistence type="predicted"/>
<sequence>MPGPALSYGPAHYFPDEAVAYVSLTLISNYVLYATATLLVYELFTSLDDEVARVWSLNWRLPKILFMLNRYVIRAILVCLWILADYPGTSPEFCRIYSYWQMIPLRLAILAAQALVVIRVWAIYNNSRRMFWILTILYTLEVVAMGVCVWVATYDTQGASQPAPLSCALNSRSGYLLKRFASGTWIAPVCFEFIMLIITLAKLVPRWRWGDEHGLLGSGGSATLDVLARDSLVYFGFIFTFSLTNAVIYELSFSAYYHSILLGPTSAISCIAVSRMMINIRSLPSSPLDHPTSTAAAYARPDLSFAAYPSELYEEGGIPDTAHTAYFTDTGGYFGSPDAPSSAYPHSTFRSLPRSTYRPLLRPGSARTSGDATRVGDAESDSGSVIEMGLMKVL</sequence>
<keyword evidence="2" id="KW-0472">Membrane</keyword>
<dbReference type="InterPro" id="IPR045340">
    <property type="entry name" value="DUF6533"/>
</dbReference>
<evidence type="ECO:0000256" key="2">
    <source>
        <dbReference type="SAM" id="Phobius"/>
    </source>
</evidence>
<feature type="transmembrane region" description="Helical" evidence="2">
    <location>
        <begin position="255"/>
        <end position="273"/>
    </location>
</feature>
<name>A0AAD6SWB0_9AGAR</name>
<feature type="transmembrane region" description="Helical" evidence="2">
    <location>
        <begin position="185"/>
        <end position="204"/>
    </location>
</feature>
<dbReference type="AlphaFoldDB" id="A0AAD6SWB0"/>
<feature type="transmembrane region" description="Helical" evidence="2">
    <location>
        <begin position="232"/>
        <end position="249"/>
    </location>
</feature>
<keyword evidence="2" id="KW-1133">Transmembrane helix</keyword>
<evidence type="ECO:0000313" key="4">
    <source>
        <dbReference type="EMBL" id="KAJ7032952.1"/>
    </source>
</evidence>
<accession>A0AAD6SWB0</accession>
<feature type="region of interest" description="Disordered" evidence="1">
    <location>
        <begin position="344"/>
        <end position="381"/>
    </location>
</feature>
<evidence type="ECO:0000313" key="5">
    <source>
        <dbReference type="Proteomes" id="UP001218188"/>
    </source>
</evidence>
<comment type="caution">
    <text evidence="4">The sequence shown here is derived from an EMBL/GenBank/DDBJ whole genome shotgun (WGS) entry which is preliminary data.</text>
</comment>
<gene>
    <name evidence="4" type="ORF">C8F04DRAFT_1106232</name>
</gene>
<dbReference type="EMBL" id="JARJCM010000069">
    <property type="protein sequence ID" value="KAJ7032952.1"/>
    <property type="molecule type" value="Genomic_DNA"/>
</dbReference>
<feature type="compositionally biased region" description="Polar residues" evidence="1">
    <location>
        <begin position="344"/>
        <end position="354"/>
    </location>
</feature>
<organism evidence="4 5">
    <name type="scientific">Mycena alexandri</name>
    <dbReference type="NCBI Taxonomy" id="1745969"/>
    <lineage>
        <taxon>Eukaryota</taxon>
        <taxon>Fungi</taxon>
        <taxon>Dikarya</taxon>
        <taxon>Basidiomycota</taxon>
        <taxon>Agaricomycotina</taxon>
        <taxon>Agaricomycetes</taxon>
        <taxon>Agaricomycetidae</taxon>
        <taxon>Agaricales</taxon>
        <taxon>Marasmiineae</taxon>
        <taxon>Mycenaceae</taxon>
        <taxon>Mycena</taxon>
    </lineage>
</organism>
<evidence type="ECO:0000256" key="1">
    <source>
        <dbReference type="SAM" id="MobiDB-lite"/>
    </source>
</evidence>
<feature type="transmembrane region" description="Helical" evidence="2">
    <location>
        <begin position="131"/>
        <end position="152"/>
    </location>
</feature>
<protein>
    <recommendedName>
        <fullName evidence="3">DUF6533 domain-containing protein</fullName>
    </recommendedName>
</protein>
<keyword evidence="2" id="KW-0812">Transmembrane</keyword>
<reference evidence="4" key="1">
    <citation type="submission" date="2023-03" db="EMBL/GenBank/DDBJ databases">
        <title>Massive genome expansion in bonnet fungi (Mycena s.s.) driven by repeated elements and novel gene families across ecological guilds.</title>
        <authorList>
            <consortium name="Lawrence Berkeley National Laboratory"/>
            <person name="Harder C.B."/>
            <person name="Miyauchi S."/>
            <person name="Viragh M."/>
            <person name="Kuo A."/>
            <person name="Thoen E."/>
            <person name="Andreopoulos B."/>
            <person name="Lu D."/>
            <person name="Skrede I."/>
            <person name="Drula E."/>
            <person name="Henrissat B."/>
            <person name="Morin E."/>
            <person name="Kohler A."/>
            <person name="Barry K."/>
            <person name="LaButti K."/>
            <person name="Morin E."/>
            <person name="Salamov A."/>
            <person name="Lipzen A."/>
            <person name="Mereny Z."/>
            <person name="Hegedus B."/>
            <person name="Baldrian P."/>
            <person name="Stursova M."/>
            <person name="Weitz H."/>
            <person name="Taylor A."/>
            <person name="Grigoriev I.V."/>
            <person name="Nagy L.G."/>
            <person name="Martin F."/>
            <person name="Kauserud H."/>
        </authorList>
    </citation>
    <scope>NUCLEOTIDE SEQUENCE</scope>
    <source>
        <strain evidence="4">CBHHK200</strain>
    </source>
</reference>
<feature type="transmembrane region" description="Helical" evidence="2">
    <location>
        <begin position="103"/>
        <end position="124"/>
    </location>
</feature>
<dbReference type="Pfam" id="PF20151">
    <property type="entry name" value="DUF6533"/>
    <property type="match status" value="1"/>
</dbReference>
<evidence type="ECO:0000259" key="3">
    <source>
        <dbReference type="Pfam" id="PF20151"/>
    </source>
</evidence>
<feature type="domain" description="DUF6533" evidence="3">
    <location>
        <begin position="30"/>
        <end position="72"/>
    </location>
</feature>